<keyword evidence="7" id="KW-1185">Reference proteome</keyword>
<dbReference type="PANTHER" id="PTHR30055">
    <property type="entry name" value="HTH-TYPE TRANSCRIPTIONAL REGULATOR RUTR"/>
    <property type="match status" value="1"/>
</dbReference>
<protein>
    <submittedName>
        <fullName evidence="6">TetR/AcrR family transcriptional regulator</fullName>
    </submittedName>
</protein>
<dbReference type="PROSITE" id="PS50977">
    <property type="entry name" value="HTH_TETR_2"/>
    <property type="match status" value="1"/>
</dbReference>
<feature type="domain" description="HTH tetR-type" evidence="5">
    <location>
        <begin position="17"/>
        <end position="77"/>
    </location>
</feature>
<evidence type="ECO:0000256" key="2">
    <source>
        <dbReference type="ARBA" id="ARBA00023125"/>
    </source>
</evidence>
<evidence type="ECO:0000259" key="5">
    <source>
        <dbReference type="PROSITE" id="PS50977"/>
    </source>
</evidence>
<dbReference type="FunFam" id="1.10.10.60:FF:000141">
    <property type="entry name" value="TetR family transcriptional regulator"/>
    <property type="match status" value="1"/>
</dbReference>
<accession>A0A936YP89</accession>
<evidence type="ECO:0000256" key="4">
    <source>
        <dbReference type="PROSITE-ProRule" id="PRU00335"/>
    </source>
</evidence>
<evidence type="ECO:0000313" key="7">
    <source>
        <dbReference type="Proteomes" id="UP000633219"/>
    </source>
</evidence>
<dbReference type="PRINTS" id="PR00455">
    <property type="entry name" value="HTHTETR"/>
</dbReference>
<dbReference type="PANTHER" id="PTHR30055:SF223">
    <property type="entry name" value="HTH-TYPE TRANSCRIPTIONAL REGULATOR UIDR"/>
    <property type="match status" value="1"/>
</dbReference>
<dbReference type="Pfam" id="PF14246">
    <property type="entry name" value="TetR_C_7"/>
    <property type="match status" value="1"/>
</dbReference>
<sequence length="211" mass="23283">MTSDTRMSGRQPAMPEGDRRGLILQAAENVFAREGFGAATMEEIARECGMAKKTLYRFFPDKLALFSALIESHDNPRFPWADKSEAVLRPEKDLRSLLVELAQFVLSPRQIRLTRLVISEAHKTPELARRFYEECLVKNRAIVAAQIAGNCNVPATIGVDSIAIADTFVGSTLGILQLKALMLDLDHDAIERELQDRVTATLAVFGVAASP</sequence>
<dbReference type="InterPro" id="IPR050109">
    <property type="entry name" value="HTH-type_TetR-like_transc_reg"/>
</dbReference>
<dbReference type="SUPFAM" id="SSF48498">
    <property type="entry name" value="Tetracyclin repressor-like, C-terminal domain"/>
    <property type="match status" value="1"/>
</dbReference>
<dbReference type="Gene3D" id="1.10.357.10">
    <property type="entry name" value="Tetracycline Repressor, domain 2"/>
    <property type="match status" value="1"/>
</dbReference>
<name>A0A936YP89_9HYPH</name>
<evidence type="ECO:0000256" key="1">
    <source>
        <dbReference type="ARBA" id="ARBA00023015"/>
    </source>
</evidence>
<keyword evidence="3" id="KW-0804">Transcription</keyword>
<comment type="caution">
    <text evidence="6">The sequence shown here is derived from an EMBL/GenBank/DDBJ whole genome shotgun (WGS) entry which is preliminary data.</text>
</comment>
<dbReference type="InterPro" id="IPR036271">
    <property type="entry name" value="Tet_transcr_reg_TetR-rel_C_sf"/>
</dbReference>
<dbReference type="InterPro" id="IPR001647">
    <property type="entry name" value="HTH_TetR"/>
</dbReference>
<dbReference type="Proteomes" id="UP000633219">
    <property type="component" value="Unassembled WGS sequence"/>
</dbReference>
<keyword evidence="1" id="KW-0805">Transcription regulation</keyword>
<evidence type="ECO:0000313" key="6">
    <source>
        <dbReference type="EMBL" id="MBL0372332.1"/>
    </source>
</evidence>
<organism evidence="6 7">
    <name type="scientific">Rhizobium setariae</name>
    <dbReference type="NCBI Taxonomy" id="2801340"/>
    <lineage>
        <taxon>Bacteria</taxon>
        <taxon>Pseudomonadati</taxon>
        <taxon>Pseudomonadota</taxon>
        <taxon>Alphaproteobacteria</taxon>
        <taxon>Hyphomicrobiales</taxon>
        <taxon>Rhizobiaceae</taxon>
        <taxon>Rhizobium/Agrobacterium group</taxon>
        <taxon>Rhizobium</taxon>
    </lineage>
</organism>
<feature type="DNA-binding region" description="H-T-H motif" evidence="4">
    <location>
        <begin position="40"/>
        <end position="59"/>
    </location>
</feature>
<dbReference type="InterPro" id="IPR039536">
    <property type="entry name" value="TetR_C_Proteobacteria"/>
</dbReference>
<dbReference type="AlphaFoldDB" id="A0A936YP89"/>
<dbReference type="EMBL" id="JAEQNC010000005">
    <property type="protein sequence ID" value="MBL0372332.1"/>
    <property type="molecule type" value="Genomic_DNA"/>
</dbReference>
<dbReference type="GO" id="GO:0003700">
    <property type="term" value="F:DNA-binding transcription factor activity"/>
    <property type="evidence" value="ECO:0007669"/>
    <property type="project" value="TreeGrafter"/>
</dbReference>
<evidence type="ECO:0000256" key="3">
    <source>
        <dbReference type="ARBA" id="ARBA00023163"/>
    </source>
</evidence>
<reference evidence="6" key="1">
    <citation type="submission" date="2021-01" db="EMBL/GenBank/DDBJ databases">
        <title>Rhizobium sp. strain KVB221 16S ribosomal RNA gene Genome sequencing and assembly.</title>
        <authorList>
            <person name="Kang M."/>
        </authorList>
    </citation>
    <scope>NUCLEOTIDE SEQUENCE</scope>
    <source>
        <strain evidence="6">KVB221</strain>
    </source>
</reference>
<gene>
    <name evidence="6" type="ORF">JJB09_09855</name>
</gene>
<dbReference type="GO" id="GO:0000976">
    <property type="term" value="F:transcription cis-regulatory region binding"/>
    <property type="evidence" value="ECO:0007669"/>
    <property type="project" value="TreeGrafter"/>
</dbReference>
<dbReference type="Pfam" id="PF00440">
    <property type="entry name" value="TetR_N"/>
    <property type="match status" value="1"/>
</dbReference>
<dbReference type="SUPFAM" id="SSF46689">
    <property type="entry name" value="Homeodomain-like"/>
    <property type="match status" value="1"/>
</dbReference>
<keyword evidence="2 4" id="KW-0238">DNA-binding</keyword>
<proteinExistence type="predicted"/>
<dbReference type="InterPro" id="IPR009057">
    <property type="entry name" value="Homeodomain-like_sf"/>
</dbReference>
<dbReference type="RefSeq" id="WP_201656890.1">
    <property type="nucleotide sequence ID" value="NZ_JAEQNC010000005.1"/>
</dbReference>